<proteinExistence type="predicted"/>
<comment type="caution">
    <text evidence="1">The sequence shown here is derived from an EMBL/GenBank/DDBJ whole genome shotgun (WGS) entry which is preliminary data.</text>
</comment>
<dbReference type="AlphaFoldDB" id="A0A9P0P261"/>
<name>A0A9P0P261_ACAOB</name>
<reference evidence="1" key="1">
    <citation type="submission" date="2022-03" db="EMBL/GenBank/DDBJ databases">
        <authorList>
            <person name="Sayadi A."/>
        </authorList>
    </citation>
    <scope>NUCLEOTIDE SEQUENCE</scope>
</reference>
<dbReference type="SUPFAM" id="SSF53098">
    <property type="entry name" value="Ribonuclease H-like"/>
    <property type="match status" value="1"/>
</dbReference>
<dbReference type="OrthoDB" id="10250817at2759"/>
<accession>A0A9P0P261</accession>
<protein>
    <recommendedName>
        <fullName evidence="3">Zinc finger BED domain-containing protein 5</fullName>
    </recommendedName>
</protein>
<evidence type="ECO:0008006" key="3">
    <source>
        <dbReference type="Google" id="ProtNLM"/>
    </source>
</evidence>
<sequence>MNVLSHDSMRPNRLERHLKQQHPTLVLKTKEFFSSKAESLKRMRLDKSGSYHTGVSQHLKASFEIDFMIAKQKKPHTIGEELIKPCVLKATQIILEEDAEQKMKSIFLSNNTVERRIDDIAADIKSQIINKVKLSPFFAIRDIIQEEILYSQSLTAGTTSEYIFNSISNFVEKNDLNWKKLIGHCTDGAPVMIGVRSGLAKKLKEKNPAMVSTHCVIHRQALASKALPPKLRQTLDSAIRIVKYIKSSTLNSRLFTLLCEDLDSDHKVLLFHTEVRWLSKGNMLARFYELKEEVIIFLEFKEKHDFLTMFKDDTLQWRLAYLTAIFDSLNELNLKLQGRNNTIISN</sequence>
<dbReference type="EMBL" id="CAKOFQ010006750">
    <property type="protein sequence ID" value="CAH1968074.1"/>
    <property type="molecule type" value="Genomic_DNA"/>
</dbReference>
<dbReference type="Proteomes" id="UP001152888">
    <property type="component" value="Unassembled WGS sequence"/>
</dbReference>
<dbReference type="PANTHER" id="PTHR45913">
    <property type="entry name" value="EPM2A-INTERACTING PROTEIN 1"/>
    <property type="match status" value="1"/>
</dbReference>
<evidence type="ECO:0000313" key="1">
    <source>
        <dbReference type="EMBL" id="CAH1968074.1"/>
    </source>
</evidence>
<gene>
    <name evidence="1" type="ORF">ACAOBT_LOCUS7671</name>
</gene>
<dbReference type="InterPro" id="IPR012337">
    <property type="entry name" value="RNaseH-like_sf"/>
</dbReference>
<evidence type="ECO:0000313" key="2">
    <source>
        <dbReference type="Proteomes" id="UP001152888"/>
    </source>
</evidence>
<organism evidence="1 2">
    <name type="scientific">Acanthoscelides obtectus</name>
    <name type="common">Bean weevil</name>
    <name type="synonym">Bruchus obtectus</name>
    <dbReference type="NCBI Taxonomy" id="200917"/>
    <lineage>
        <taxon>Eukaryota</taxon>
        <taxon>Metazoa</taxon>
        <taxon>Ecdysozoa</taxon>
        <taxon>Arthropoda</taxon>
        <taxon>Hexapoda</taxon>
        <taxon>Insecta</taxon>
        <taxon>Pterygota</taxon>
        <taxon>Neoptera</taxon>
        <taxon>Endopterygota</taxon>
        <taxon>Coleoptera</taxon>
        <taxon>Polyphaga</taxon>
        <taxon>Cucujiformia</taxon>
        <taxon>Chrysomeloidea</taxon>
        <taxon>Chrysomelidae</taxon>
        <taxon>Bruchinae</taxon>
        <taxon>Bruchini</taxon>
        <taxon>Acanthoscelides</taxon>
    </lineage>
</organism>
<dbReference type="PANTHER" id="PTHR45913:SF19">
    <property type="entry name" value="LOW QUALITY PROTEIN: ZINC FINGER BED DOMAIN-CONTAINING PROTEIN 5-LIKE"/>
    <property type="match status" value="1"/>
</dbReference>
<keyword evidence="2" id="KW-1185">Reference proteome</keyword>